<proteinExistence type="predicted"/>
<dbReference type="OrthoDB" id="6021257at2759"/>
<reference evidence="1 2" key="2">
    <citation type="submission" date="2018-11" db="EMBL/GenBank/DDBJ databases">
        <authorList>
            <consortium name="Pathogen Informatics"/>
        </authorList>
    </citation>
    <scope>NUCLEOTIDE SEQUENCE [LARGE SCALE GENOMIC DNA]</scope>
</reference>
<evidence type="ECO:0000313" key="2">
    <source>
        <dbReference type="Proteomes" id="UP000267096"/>
    </source>
</evidence>
<name>A0A0M3KKC5_ANISI</name>
<sequence length="62" mass="6565">MAPIAPQAPEPKILTLDFDPVVVHTTALLRYRRMLAEPGITAARIGPVPECATSKPALLSSA</sequence>
<evidence type="ECO:0000313" key="1">
    <source>
        <dbReference type="EMBL" id="VDK79937.1"/>
    </source>
</evidence>
<reference evidence="3" key="1">
    <citation type="submission" date="2017-02" db="UniProtKB">
        <authorList>
            <consortium name="WormBaseParasite"/>
        </authorList>
    </citation>
    <scope>IDENTIFICATION</scope>
</reference>
<gene>
    <name evidence="1" type="ORF">ASIM_LOCUS20823</name>
</gene>
<dbReference type="AlphaFoldDB" id="A0A0M3KKC5"/>
<accession>A0A0M3KKC5</accession>
<protein>
    <submittedName>
        <fullName evidence="3">Glutathione S-transferase</fullName>
    </submittedName>
</protein>
<dbReference type="WBParaSite" id="ASIM_0002145401-mRNA-1">
    <property type="protein sequence ID" value="ASIM_0002145401-mRNA-1"/>
    <property type="gene ID" value="ASIM_0002145401"/>
</dbReference>
<dbReference type="Proteomes" id="UP000267096">
    <property type="component" value="Unassembled WGS sequence"/>
</dbReference>
<dbReference type="EMBL" id="UYRR01040830">
    <property type="protein sequence ID" value="VDK79937.1"/>
    <property type="molecule type" value="Genomic_DNA"/>
</dbReference>
<evidence type="ECO:0000313" key="3">
    <source>
        <dbReference type="WBParaSite" id="ASIM_0002145401-mRNA-1"/>
    </source>
</evidence>
<keyword evidence="2" id="KW-1185">Reference proteome</keyword>
<organism evidence="3">
    <name type="scientific">Anisakis simplex</name>
    <name type="common">Herring worm</name>
    <dbReference type="NCBI Taxonomy" id="6269"/>
    <lineage>
        <taxon>Eukaryota</taxon>
        <taxon>Metazoa</taxon>
        <taxon>Ecdysozoa</taxon>
        <taxon>Nematoda</taxon>
        <taxon>Chromadorea</taxon>
        <taxon>Rhabditida</taxon>
        <taxon>Spirurina</taxon>
        <taxon>Ascaridomorpha</taxon>
        <taxon>Ascaridoidea</taxon>
        <taxon>Anisakidae</taxon>
        <taxon>Anisakis</taxon>
        <taxon>Anisakis simplex complex</taxon>
    </lineage>
</organism>